<dbReference type="STRING" id="926562.Oweho_0153"/>
<dbReference type="OrthoDB" id="9816309at2"/>
<gene>
    <name evidence="7" type="ordered locus">Oweho_0153</name>
</gene>
<name>G8R6N2_OWEHD</name>
<keyword evidence="4" id="KW-0808">Transferase</keyword>
<dbReference type="EMBL" id="CP003156">
    <property type="protein sequence ID" value="AEV31175.1"/>
    <property type="molecule type" value="Genomic_DNA"/>
</dbReference>
<evidence type="ECO:0000313" key="7">
    <source>
        <dbReference type="EMBL" id="AEV31175.1"/>
    </source>
</evidence>
<dbReference type="AlphaFoldDB" id="G8R6N2"/>
<dbReference type="Gene3D" id="3.40.50.150">
    <property type="entry name" value="Vaccinia Virus protein VP39"/>
    <property type="match status" value="1"/>
</dbReference>
<dbReference type="PATRIC" id="fig|926562.3.peg.155"/>
<keyword evidence="8" id="KW-1185">Reference proteome</keyword>
<dbReference type="KEGG" id="oho:Oweho_0153"/>
<dbReference type="Pfam" id="PF01739">
    <property type="entry name" value="CheR"/>
    <property type="match status" value="1"/>
</dbReference>
<organism evidence="7 8">
    <name type="scientific">Owenweeksia hongkongensis (strain DSM 17368 / CIP 108786 / JCM 12287 / NRRL B-23963 / UST20020801)</name>
    <dbReference type="NCBI Taxonomy" id="926562"/>
    <lineage>
        <taxon>Bacteria</taxon>
        <taxon>Pseudomonadati</taxon>
        <taxon>Bacteroidota</taxon>
        <taxon>Flavobacteriia</taxon>
        <taxon>Flavobacteriales</taxon>
        <taxon>Owenweeksiaceae</taxon>
        <taxon>Owenweeksia</taxon>
    </lineage>
</organism>
<dbReference type="InterPro" id="IPR022642">
    <property type="entry name" value="CheR_C"/>
</dbReference>
<dbReference type="InterPro" id="IPR050903">
    <property type="entry name" value="Bact_Chemotaxis_MeTrfase"/>
</dbReference>
<evidence type="ECO:0000259" key="6">
    <source>
        <dbReference type="PROSITE" id="PS50123"/>
    </source>
</evidence>
<protein>
    <recommendedName>
        <fullName evidence="2">protein-glutamate O-methyltransferase</fullName>
        <ecNumber evidence="2">2.1.1.80</ecNumber>
    </recommendedName>
</protein>
<dbReference type="InterPro" id="IPR000780">
    <property type="entry name" value="CheR_MeTrfase"/>
</dbReference>
<keyword evidence="5" id="KW-0949">S-adenosyl-L-methionine</keyword>
<evidence type="ECO:0000256" key="4">
    <source>
        <dbReference type="ARBA" id="ARBA00022679"/>
    </source>
</evidence>
<evidence type="ECO:0000313" key="8">
    <source>
        <dbReference type="Proteomes" id="UP000005631"/>
    </source>
</evidence>
<dbReference type="Pfam" id="PF03705">
    <property type="entry name" value="CheR_N"/>
    <property type="match status" value="1"/>
</dbReference>
<dbReference type="RefSeq" id="WP_014200536.1">
    <property type="nucleotide sequence ID" value="NC_016599.1"/>
</dbReference>
<comment type="catalytic activity">
    <reaction evidence="1">
        <text>L-glutamyl-[protein] + S-adenosyl-L-methionine = [protein]-L-glutamate 5-O-methyl ester + S-adenosyl-L-homocysteine</text>
        <dbReference type="Rhea" id="RHEA:24452"/>
        <dbReference type="Rhea" id="RHEA-COMP:10208"/>
        <dbReference type="Rhea" id="RHEA-COMP:10311"/>
        <dbReference type="ChEBI" id="CHEBI:29973"/>
        <dbReference type="ChEBI" id="CHEBI:57856"/>
        <dbReference type="ChEBI" id="CHEBI:59789"/>
        <dbReference type="ChEBI" id="CHEBI:82795"/>
        <dbReference type="EC" id="2.1.1.80"/>
    </reaction>
</comment>
<dbReference type="InterPro" id="IPR036804">
    <property type="entry name" value="CheR_N_sf"/>
</dbReference>
<dbReference type="SUPFAM" id="SSF47757">
    <property type="entry name" value="Chemotaxis receptor methyltransferase CheR, N-terminal domain"/>
    <property type="match status" value="1"/>
</dbReference>
<dbReference type="Gene3D" id="1.10.155.10">
    <property type="entry name" value="Chemotaxis receptor methyltransferase CheR, N-terminal domain"/>
    <property type="match status" value="1"/>
</dbReference>
<dbReference type="PANTHER" id="PTHR24422:SF8">
    <property type="entry name" value="CHEMOTAXIS PROTEIN"/>
    <property type="match status" value="1"/>
</dbReference>
<evidence type="ECO:0000256" key="3">
    <source>
        <dbReference type="ARBA" id="ARBA00022603"/>
    </source>
</evidence>
<dbReference type="HOGENOM" id="CLU_025854_1_0_10"/>
<reference evidence="7 8" key="1">
    <citation type="journal article" date="2012" name="Stand. Genomic Sci.">
        <title>Genome sequence of the orange-pigmented seawater bacterium Owenweeksia hongkongensis type strain (UST20020801(T)).</title>
        <authorList>
            <person name="Riedel T."/>
            <person name="Held B."/>
            <person name="Nolan M."/>
            <person name="Lucas S."/>
            <person name="Lapidus A."/>
            <person name="Tice H."/>
            <person name="Del Rio T.G."/>
            <person name="Cheng J.F."/>
            <person name="Han C."/>
            <person name="Tapia R."/>
            <person name="Goodwin L.A."/>
            <person name="Pitluck S."/>
            <person name="Liolios K."/>
            <person name="Mavromatis K."/>
            <person name="Pagani I."/>
            <person name="Ivanova N."/>
            <person name="Mikhailova N."/>
            <person name="Pati A."/>
            <person name="Chen A."/>
            <person name="Palaniappan K."/>
            <person name="Rohde M."/>
            <person name="Tindall B.J."/>
            <person name="Detter J.C."/>
            <person name="Goker M."/>
            <person name="Woyke T."/>
            <person name="Bristow J."/>
            <person name="Eisen J.A."/>
            <person name="Markowitz V."/>
            <person name="Hugenholtz P."/>
            <person name="Klenk H.P."/>
            <person name="Kyrpides N.C."/>
        </authorList>
    </citation>
    <scope>NUCLEOTIDE SEQUENCE</scope>
    <source>
        <strain evidence="8">DSM 17368 / JCM 12287 / NRRL B-23963</strain>
    </source>
</reference>
<dbReference type="InterPro" id="IPR029063">
    <property type="entry name" value="SAM-dependent_MTases_sf"/>
</dbReference>
<evidence type="ECO:0000256" key="5">
    <source>
        <dbReference type="ARBA" id="ARBA00022691"/>
    </source>
</evidence>
<dbReference type="PANTHER" id="PTHR24422">
    <property type="entry name" value="CHEMOTAXIS PROTEIN METHYLTRANSFERASE"/>
    <property type="match status" value="1"/>
</dbReference>
<accession>G8R6N2</accession>
<sequence length="282" mass="32565">MNEPVAYHPNKNSISVEQKDQLLSYLNDKLEIDFSQYSESSVRRRISKILMELKFSDVEEYIKYLDQQPNPREVFIEKFTVNVTEMFRDPFFYSCFGRLIQQLASEKDHIKIWSAGCSSGEEILSLAILLKENNLLHKASILGTDLSAAILDLAKSKTYKHRHIANYEESYKEAGGKFSLEKYYSQDGENVIFHDDLYHSISFMENDLMTTPPASDFDIIICRNVLIYFNPQLQNSILGKFCTCLNDGGHLILGSKESIIFFEDRNAFVEIEPESSIYKKVK</sequence>
<dbReference type="GO" id="GO:0032259">
    <property type="term" value="P:methylation"/>
    <property type="evidence" value="ECO:0007669"/>
    <property type="project" value="UniProtKB-KW"/>
</dbReference>
<dbReference type="Proteomes" id="UP000005631">
    <property type="component" value="Chromosome"/>
</dbReference>
<dbReference type="InterPro" id="IPR022641">
    <property type="entry name" value="CheR_N"/>
</dbReference>
<evidence type="ECO:0000256" key="2">
    <source>
        <dbReference type="ARBA" id="ARBA00012534"/>
    </source>
</evidence>
<dbReference type="SMART" id="SM00138">
    <property type="entry name" value="MeTrc"/>
    <property type="match status" value="1"/>
</dbReference>
<evidence type="ECO:0000256" key="1">
    <source>
        <dbReference type="ARBA" id="ARBA00001541"/>
    </source>
</evidence>
<keyword evidence="3 7" id="KW-0489">Methyltransferase</keyword>
<dbReference type="eggNOG" id="COG1352">
    <property type="taxonomic scope" value="Bacteria"/>
</dbReference>
<dbReference type="GO" id="GO:0008983">
    <property type="term" value="F:protein-glutamate O-methyltransferase activity"/>
    <property type="evidence" value="ECO:0007669"/>
    <property type="project" value="UniProtKB-EC"/>
</dbReference>
<dbReference type="SUPFAM" id="SSF53335">
    <property type="entry name" value="S-adenosyl-L-methionine-dependent methyltransferases"/>
    <property type="match status" value="1"/>
</dbReference>
<proteinExistence type="predicted"/>
<feature type="domain" description="CheR-type methyltransferase" evidence="6">
    <location>
        <begin position="7"/>
        <end position="282"/>
    </location>
</feature>
<dbReference type="EC" id="2.1.1.80" evidence="2"/>
<dbReference type="PROSITE" id="PS50123">
    <property type="entry name" value="CHER"/>
    <property type="match status" value="1"/>
</dbReference>
<dbReference type="PRINTS" id="PR00996">
    <property type="entry name" value="CHERMTFRASE"/>
</dbReference>